<proteinExistence type="predicted"/>
<feature type="non-terminal residue" evidence="1">
    <location>
        <position position="1"/>
    </location>
</feature>
<protein>
    <submittedName>
        <fullName evidence="1">Gag-Pol polyprotein</fullName>
    </submittedName>
</protein>
<sequence length="113" mass="13109">VINSDVVNVDKNEMKEFWKDAYEDAKIFKKKKKKLHERFACRRDLLNSRLELILSKEKSRKSALFKIEEVSHLGKANMKDGDGRLFSVNGQKLKFHFGEKGPNVANIPFEDPT</sequence>
<comment type="caution">
    <text evidence="1">The sequence shown here is derived from an EMBL/GenBank/DDBJ whole genome shotgun (WGS) entry which is preliminary data.</text>
</comment>
<evidence type="ECO:0000313" key="1">
    <source>
        <dbReference type="EMBL" id="KAJ4708859.1"/>
    </source>
</evidence>
<evidence type="ECO:0000313" key="2">
    <source>
        <dbReference type="Proteomes" id="UP001164539"/>
    </source>
</evidence>
<keyword evidence="2" id="KW-1185">Reference proteome</keyword>
<name>A0ACC1XDV6_MELAZ</name>
<dbReference type="Proteomes" id="UP001164539">
    <property type="component" value="Chromosome 10"/>
</dbReference>
<reference evidence="1 2" key="1">
    <citation type="journal article" date="2023" name="Science">
        <title>Complex scaffold remodeling in plant triterpene biosynthesis.</title>
        <authorList>
            <person name="De La Pena R."/>
            <person name="Hodgson H."/>
            <person name="Liu J.C."/>
            <person name="Stephenson M.J."/>
            <person name="Martin A.C."/>
            <person name="Owen C."/>
            <person name="Harkess A."/>
            <person name="Leebens-Mack J."/>
            <person name="Jimenez L.E."/>
            <person name="Osbourn A."/>
            <person name="Sattely E.S."/>
        </authorList>
    </citation>
    <scope>NUCLEOTIDE SEQUENCE [LARGE SCALE GENOMIC DNA]</scope>
    <source>
        <strain evidence="2">cv. JPN11</strain>
        <tissue evidence="1">Leaf</tissue>
    </source>
</reference>
<organism evidence="1 2">
    <name type="scientific">Melia azedarach</name>
    <name type="common">Chinaberry tree</name>
    <dbReference type="NCBI Taxonomy" id="155640"/>
    <lineage>
        <taxon>Eukaryota</taxon>
        <taxon>Viridiplantae</taxon>
        <taxon>Streptophyta</taxon>
        <taxon>Embryophyta</taxon>
        <taxon>Tracheophyta</taxon>
        <taxon>Spermatophyta</taxon>
        <taxon>Magnoliopsida</taxon>
        <taxon>eudicotyledons</taxon>
        <taxon>Gunneridae</taxon>
        <taxon>Pentapetalae</taxon>
        <taxon>rosids</taxon>
        <taxon>malvids</taxon>
        <taxon>Sapindales</taxon>
        <taxon>Meliaceae</taxon>
        <taxon>Melia</taxon>
    </lineage>
</organism>
<dbReference type="EMBL" id="CM051403">
    <property type="protein sequence ID" value="KAJ4708859.1"/>
    <property type="molecule type" value="Genomic_DNA"/>
</dbReference>
<gene>
    <name evidence="1" type="ORF">OWV82_018737</name>
</gene>
<accession>A0ACC1XDV6</accession>